<organism evidence="7 8">
    <name type="scientific">Rhizobium meliloti (strain 1021)</name>
    <name type="common">Ensifer meliloti</name>
    <name type="synonym">Sinorhizobium meliloti</name>
    <dbReference type="NCBI Taxonomy" id="266834"/>
    <lineage>
        <taxon>Bacteria</taxon>
        <taxon>Pseudomonadati</taxon>
        <taxon>Pseudomonadota</taxon>
        <taxon>Alphaproteobacteria</taxon>
        <taxon>Hyphomicrobiales</taxon>
        <taxon>Rhizobiaceae</taxon>
        <taxon>Sinorhizobium/Ensifer group</taxon>
        <taxon>Sinorhizobium</taxon>
    </lineage>
</organism>
<keyword evidence="5 6" id="KW-0472">Membrane</keyword>
<evidence type="ECO:0000256" key="4">
    <source>
        <dbReference type="ARBA" id="ARBA00022989"/>
    </source>
</evidence>
<evidence type="ECO:0000256" key="1">
    <source>
        <dbReference type="ARBA" id="ARBA00004651"/>
    </source>
</evidence>
<name>Q92XT3_RHIME</name>
<dbReference type="RefSeq" id="WP_010968111.1">
    <property type="nucleotide sequence ID" value="NC_003037.1"/>
</dbReference>
<dbReference type="KEGG" id="sme:SMa2125"/>
<feature type="transmembrane region" description="Helical" evidence="6">
    <location>
        <begin position="12"/>
        <end position="38"/>
    </location>
</feature>
<feature type="transmembrane region" description="Helical" evidence="6">
    <location>
        <begin position="113"/>
        <end position="134"/>
    </location>
</feature>
<evidence type="ECO:0000256" key="2">
    <source>
        <dbReference type="ARBA" id="ARBA00022475"/>
    </source>
</evidence>
<reference evidence="7 8" key="1">
    <citation type="journal article" date="2001" name="Proc. Natl. Acad. Sci. U.S.A.">
        <title>Nucleotide sequence and predicted functions of the entire Sinorhizobium meliloti pSymA megaplasmid.</title>
        <authorList>
            <person name="Barnett M.J."/>
            <person name="Fisher R.F."/>
            <person name="Jones T."/>
            <person name="Komp C."/>
            <person name="Abola A.P."/>
            <person name="Barloy-Hubler F."/>
            <person name="Bowser L."/>
            <person name="Capela D."/>
            <person name="Galibert F."/>
            <person name="Gouzy J."/>
            <person name="Gurjal M."/>
            <person name="Hong A."/>
            <person name="Huizar L."/>
            <person name="Hyman R.W."/>
            <person name="Kahn D."/>
            <person name="Kahn M.L."/>
            <person name="Kalman S."/>
            <person name="Keating D.H."/>
            <person name="Palm C."/>
            <person name="Peck M.C."/>
            <person name="Surzycki R."/>
            <person name="Wells D.H."/>
            <person name="Yeh K.-C."/>
            <person name="Davis R.W."/>
            <person name="Federspiel N.A."/>
            <person name="Long S.R."/>
        </authorList>
    </citation>
    <scope>NUCLEOTIDE SEQUENCE [LARGE SCALE GENOMIC DNA]</scope>
    <source>
        <strain evidence="7 8">1021</strain>
        <plasmid evidence="8">Plasmid pSymA</plasmid>
    </source>
</reference>
<dbReference type="PATRIC" id="fig|266834.11.peg.1210"/>
<dbReference type="GO" id="GO:0022857">
    <property type="term" value="F:transmembrane transporter activity"/>
    <property type="evidence" value="ECO:0007669"/>
    <property type="project" value="InterPro"/>
</dbReference>
<feature type="transmembrane region" description="Helical" evidence="6">
    <location>
        <begin position="146"/>
        <end position="164"/>
    </location>
</feature>
<dbReference type="PIR" id="F95406">
    <property type="entry name" value="F95406"/>
</dbReference>
<gene>
    <name evidence="7" type="ORF">SMa2125</name>
</gene>
<feature type="transmembrane region" description="Helical" evidence="6">
    <location>
        <begin position="326"/>
        <end position="346"/>
    </location>
</feature>
<dbReference type="EnsemblBacteria" id="AAK65816">
    <property type="protein sequence ID" value="AAK65816"/>
    <property type="gene ID" value="SMa2125"/>
</dbReference>
<keyword evidence="8" id="KW-1185">Reference proteome</keyword>
<feature type="transmembrane region" description="Helical" evidence="6">
    <location>
        <begin position="201"/>
        <end position="219"/>
    </location>
</feature>
<evidence type="ECO:0000313" key="8">
    <source>
        <dbReference type="Proteomes" id="UP000001976"/>
    </source>
</evidence>
<dbReference type="CDD" id="cd06580">
    <property type="entry name" value="TM_PBP1_transp_TpRbsC_like"/>
    <property type="match status" value="1"/>
</dbReference>
<dbReference type="AlphaFoldDB" id="Q92XT3"/>
<geneLocation type="plasmid" evidence="7 8">
    <name>pSymA</name>
</geneLocation>
<dbReference type="InterPro" id="IPR001851">
    <property type="entry name" value="ABC_transp_permease"/>
</dbReference>
<dbReference type="PANTHER" id="PTHR47089">
    <property type="entry name" value="ABC TRANSPORTER, PERMEASE PROTEIN"/>
    <property type="match status" value="1"/>
</dbReference>
<evidence type="ECO:0000313" key="7">
    <source>
        <dbReference type="EMBL" id="AAK65816.1"/>
    </source>
</evidence>
<reference evidence="8" key="2">
    <citation type="journal article" date="2001" name="Science">
        <title>The composite genome of the legume symbiont Sinorhizobium meliloti.</title>
        <authorList>
            <person name="Galibert F."/>
            <person name="Finan T.M."/>
            <person name="Long S.R."/>
            <person name="Puehler A."/>
            <person name="Abola P."/>
            <person name="Ampe F."/>
            <person name="Barloy-Hubler F."/>
            <person name="Barnett M.J."/>
            <person name="Becker A."/>
            <person name="Boistard P."/>
            <person name="Bothe G."/>
            <person name="Boutry M."/>
            <person name="Bowser L."/>
            <person name="Buhrmester J."/>
            <person name="Cadieu E."/>
            <person name="Capela D."/>
            <person name="Chain P."/>
            <person name="Cowie A."/>
            <person name="Davis R.W."/>
            <person name="Dreano S."/>
            <person name="Federspiel N.A."/>
            <person name="Fisher R.F."/>
            <person name="Gloux S."/>
            <person name="Godrie T."/>
            <person name="Goffeau A."/>
            <person name="Golding B."/>
            <person name="Gouzy J."/>
            <person name="Gurjal M."/>
            <person name="Hernandez-Lucas I."/>
            <person name="Hong A."/>
            <person name="Huizar L."/>
            <person name="Hyman R.W."/>
            <person name="Jones T."/>
            <person name="Kahn D."/>
            <person name="Kahn M.L."/>
            <person name="Kalman S."/>
            <person name="Keating D.H."/>
            <person name="Kiss E."/>
            <person name="Komp C."/>
            <person name="Lelaure V."/>
            <person name="Masuy D."/>
            <person name="Palm C."/>
            <person name="Peck M.C."/>
            <person name="Pohl T.M."/>
            <person name="Portetelle D."/>
            <person name="Purnelle B."/>
            <person name="Ramsperger U."/>
            <person name="Surzycki R."/>
            <person name="Thebault P."/>
            <person name="Vandenbol M."/>
            <person name="Vorhoelter F.J."/>
            <person name="Weidner S."/>
            <person name="Wells D.H."/>
            <person name="Wong K."/>
            <person name="Yeh K.-C."/>
            <person name="Batut J."/>
        </authorList>
    </citation>
    <scope>NUCLEOTIDE SEQUENCE [LARGE SCALE GENOMIC DNA]</scope>
    <source>
        <strain evidence="8">1021</strain>
        <plasmid evidence="8">Plasmid pSymA</plasmid>
    </source>
</reference>
<dbReference type="GO" id="GO:0005886">
    <property type="term" value="C:plasma membrane"/>
    <property type="evidence" value="ECO:0007669"/>
    <property type="project" value="UniProtKB-SubCell"/>
</dbReference>
<dbReference type="OrthoDB" id="9809785at2"/>
<dbReference type="HOGENOM" id="CLU_040769_0_2_5"/>
<feature type="transmembrane region" description="Helical" evidence="6">
    <location>
        <begin position="248"/>
        <end position="269"/>
    </location>
</feature>
<dbReference type="PANTHER" id="PTHR47089:SF1">
    <property type="entry name" value="GUANOSINE ABC TRANSPORTER PERMEASE PROTEIN NUPP"/>
    <property type="match status" value="1"/>
</dbReference>
<protein>
    <submittedName>
        <fullName evidence="7">ABC transporter, permease</fullName>
    </submittedName>
</protein>
<feature type="transmembrane region" description="Helical" evidence="6">
    <location>
        <begin position="58"/>
        <end position="79"/>
    </location>
</feature>
<evidence type="ECO:0000256" key="3">
    <source>
        <dbReference type="ARBA" id="ARBA00022692"/>
    </source>
</evidence>
<accession>Q92XT3</accession>
<proteinExistence type="predicted"/>
<feature type="transmembrane region" description="Helical" evidence="6">
    <location>
        <begin position="91"/>
        <end position="107"/>
    </location>
</feature>
<evidence type="ECO:0000256" key="6">
    <source>
        <dbReference type="SAM" id="Phobius"/>
    </source>
</evidence>
<sequence>MISVQRRSGNSLSWNFACYAAAMLCALVSAAALLHLSGGDVAKAFSSLIVGAFGSQKALLGSLAKATPLLLVGLGTVIAFRAKIWNIGQEGQVLAGAMCAYWASLWIGPLPYWIAFTVLVLAGLAGGGALGVLAGVLKTRFGTSEIISTVMLNYIVIFLLAYLLDGGPWMETGVTVAYHQSPPVNAMLEWPTLLGQGAHKLHFGFLLALVATVLCAVLLERTPLGYEIRAFGSNPTALRFRGTDISRLLLVVMLVSGALAGLAGAGELFGTSHRLRAETLLGIGSSGIVVAMVGGLRPSGAMLAALFFGALKSGAIYMRLQSGTPAGLVSAMEGLVLLFFLCAAVATRIHITVRSEAHA</sequence>
<keyword evidence="3 6" id="KW-0812">Transmembrane</keyword>
<dbReference type="Proteomes" id="UP000001976">
    <property type="component" value="Plasmid pSymA"/>
</dbReference>
<keyword evidence="7" id="KW-0614">Plasmid</keyword>
<dbReference type="EMBL" id="AE006469">
    <property type="protein sequence ID" value="AAK65816.1"/>
    <property type="molecule type" value="Genomic_DNA"/>
</dbReference>
<keyword evidence="4 6" id="KW-1133">Transmembrane helix</keyword>
<evidence type="ECO:0000256" key="5">
    <source>
        <dbReference type="ARBA" id="ARBA00023136"/>
    </source>
</evidence>
<comment type="subcellular location">
    <subcellularLocation>
        <location evidence="1">Cell membrane</location>
        <topology evidence="1">Multi-pass membrane protein</topology>
    </subcellularLocation>
</comment>
<dbReference type="Pfam" id="PF02653">
    <property type="entry name" value="BPD_transp_2"/>
    <property type="match status" value="1"/>
</dbReference>
<keyword evidence="2" id="KW-1003">Cell membrane</keyword>